<dbReference type="SUPFAM" id="SSF48264">
    <property type="entry name" value="Cytochrome P450"/>
    <property type="match status" value="1"/>
</dbReference>
<comment type="similarity">
    <text evidence="1 8">Belongs to the cytochrome P450 family.</text>
</comment>
<keyword evidence="3 7" id="KW-0479">Metal-binding</keyword>
<name>A0A6J4PBB3_9ACTN</name>
<dbReference type="EMBL" id="CADCVA010000103">
    <property type="protein sequence ID" value="CAA9411083.1"/>
    <property type="molecule type" value="Genomic_DNA"/>
</dbReference>
<dbReference type="Gene3D" id="1.10.630.10">
    <property type="entry name" value="Cytochrome P450"/>
    <property type="match status" value="1"/>
</dbReference>
<dbReference type="AlphaFoldDB" id="A0A6J4PBB3"/>
<proteinExistence type="inferred from homology"/>
<keyword evidence="4 8" id="KW-0560">Oxidoreductase</keyword>
<keyword evidence="6 8" id="KW-0503">Monooxygenase</keyword>
<dbReference type="PRINTS" id="PR00465">
    <property type="entry name" value="EP450IV"/>
</dbReference>
<evidence type="ECO:0000256" key="3">
    <source>
        <dbReference type="ARBA" id="ARBA00022723"/>
    </source>
</evidence>
<dbReference type="InterPro" id="IPR002403">
    <property type="entry name" value="Cyt_P450_E_grp-IV"/>
</dbReference>
<protein>
    <submittedName>
        <fullName evidence="9">Cytochrome P450</fullName>
    </submittedName>
</protein>
<dbReference type="GO" id="GO:0020037">
    <property type="term" value="F:heme binding"/>
    <property type="evidence" value="ECO:0007669"/>
    <property type="project" value="InterPro"/>
</dbReference>
<dbReference type="PROSITE" id="PS00086">
    <property type="entry name" value="CYTOCHROME_P450"/>
    <property type="match status" value="1"/>
</dbReference>
<organism evidence="9">
    <name type="scientific">uncultured Rubrobacteraceae bacterium</name>
    <dbReference type="NCBI Taxonomy" id="349277"/>
    <lineage>
        <taxon>Bacteria</taxon>
        <taxon>Bacillati</taxon>
        <taxon>Actinomycetota</taxon>
        <taxon>Rubrobacteria</taxon>
        <taxon>Rubrobacterales</taxon>
        <taxon>Rubrobacteraceae</taxon>
        <taxon>environmental samples</taxon>
    </lineage>
</organism>
<dbReference type="GO" id="GO:0004497">
    <property type="term" value="F:monooxygenase activity"/>
    <property type="evidence" value="ECO:0007669"/>
    <property type="project" value="UniProtKB-KW"/>
</dbReference>
<evidence type="ECO:0000256" key="8">
    <source>
        <dbReference type="RuleBase" id="RU000461"/>
    </source>
</evidence>
<evidence type="ECO:0000256" key="7">
    <source>
        <dbReference type="PIRSR" id="PIRSR602403-1"/>
    </source>
</evidence>
<dbReference type="InterPro" id="IPR017972">
    <property type="entry name" value="Cyt_P450_CS"/>
</dbReference>
<evidence type="ECO:0000256" key="1">
    <source>
        <dbReference type="ARBA" id="ARBA00010617"/>
    </source>
</evidence>
<accession>A0A6J4PBB3</accession>
<evidence type="ECO:0000256" key="2">
    <source>
        <dbReference type="ARBA" id="ARBA00022617"/>
    </source>
</evidence>
<dbReference type="InterPro" id="IPR050196">
    <property type="entry name" value="Cytochrome_P450_Monoox"/>
</dbReference>
<gene>
    <name evidence="9" type="ORF">AVDCRST_MAG82-793</name>
</gene>
<keyword evidence="2 7" id="KW-0349">Heme</keyword>
<dbReference type="PRINTS" id="PR00385">
    <property type="entry name" value="P450"/>
</dbReference>
<dbReference type="Pfam" id="PF00067">
    <property type="entry name" value="p450"/>
    <property type="match status" value="1"/>
</dbReference>
<comment type="cofactor">
    <cofactor evidence="7">
        <name>heme</name>
        <dbReference type="ChEBI" id="CHEBI:30413"/>
    </cofactor>
</comment>
<keyword evidence="5 7" id="KW-0408">Iron</keyword>
<evidence type="ECO:0000256" key="4">
    <source>
        <dbReference type="ARBA" id="ARBA00023002"/>
    </source>
</evidence>
<dbReference type="GO" id="GO:0005506">
    <property type="term" value="F:iron ion binding"/>
    <property type="evidence" value="ECO:0007669"/>
    <property type="project" value="InterPro"/>
</dbReference>
<dbReference type="PANTHER" id="PTHR24291">
    <property type="entry name" value="CYTOCHROME P450 FAMILY 4"/>
    <property type="match status" value="1"/>
</dbReference>
<dbReference type="PANTHER" id="PTHR24291:SF50">
    <property type="entry name" value="BIFUNCTIONAL ALBAFLAVENONE MONOOXYGENASE_TERPENE SYNTHASE"/>
    <property type="match status" value="1"/>
</dbReference>
<dbReference type="GO" id="GO:0016705">
    <property type="term" value="F:oxidoreductase activity, acting on paired donors, with incorporation or reduction of molecular oxygen"/>
    <property type="evidence" value="ECO:0007669"/>
    <property type="project" value="InterPro"/>
</dbReference>
<dbReference type="InterPro" id="IPR036396">
    <property type="entry name" value="Cyt_P450_sf"/>
</dbReference>
<feature type="binding site" description="axial binding residue" evidence="7">
    <location>
        <position position="392"/>
    </location>
    <ligand>
        <name>heme</name>
        <dbReference type="ChEBI" id="CHEBI:30413"/>
    </ligand>
    <ligandPart>
        <name>Fe</name>
        <dbReference type="ChEBI" id="CHEBI:18248"/>
    </ligandPart>
</feature>
<evidence type="ECO:0000313" key="9">
    <source>
        <dbReference type="EMBL" id="CAA9411083.1"/>
    </source>
</evidence>
<reference evidence="9" key="1">
    <citation type="submission" date="2020-02" db="EMBL/GenBank/DDBJ databases">
        <authorList>
            <person name="Meier V. D."/>
        </authorList>
    </citation>
    <scope>NUCLEOTIDE SEQUENCE</scope>
    <source>
        <strain evidence="9">AVDCRST_MAG82</strain>
    </source>
</reference>
<evidence type="ECO:0000256" key="6">
    <source>
        <dbReference type="ARBA" id="ARBA00023033"/>
    </source>
</evidence>
<dbReference type="InterPro" id="IPR001128">
    <property type="entry name" value="Cyt_P450"/>
</dbReference>
<sequence>MVETLHPPPGPKGHVLGANLREYARDPLGFLSGCAREYGDVVKLRFMGQTLYLLSHADLIEYVLVENDRNFTKTRLLRRNRRLLGEGLLTSEGEFWRRQRRLAQPAFHRERVAAYGGVMAGFAERSVERWRDGQTIDVHEEMMRLTLEIVATCLFDADIGAEANDIGRAMKVALEDFSSQRRLIRIPKGIPTPHNVRFERAARKLDRIVGTIIEERRKTEEDGGDLLSMLMFTEDAGGERMTDKQLRDEVMTLLLAGHETTASALSWTFWLLSSTVAAEAELAGELDRVLGGRVPTMADLPNLPYAERVLKESMRLYPPAWLTGREARAGCEIGGYRMPAGTTALVSQWVMHRDARYHPDPERFDPDRWTVEYERGLPRFAYFPFGGGSRQCIGAGFATTEASLILATVAQRYRMELASGQNVEPYPSITLRPKSGIRMVLAERSRRD</sequence>
<evidence type="ECO:0000256" key="5">
    <source>
        <dbReference type="ARBA" id="ARBA00023004"/>
    </source>
</evidence>
<dbReference type="CDD" id="cd20620">
    <property type="entry name" value="CYP132-like"/>
    <property type="match status" value="1"/>
</dbReference>